<keyword evidence="3" id="KW-0175">Coiled coil</keyword>
<accession>A0A7S4AK28</accession>
<feature type="coiled-coil region" evidence="3">
    <location>
        <begin position="260"/>
        <end position="294"/>
    </location>
</feature>
<gene>
    <name evidence="4" type="ORF">PAUS00366_LOCUS11099</name>
</gene>
<dbReference type="GO" id="GO:0051017">
    <property type="term" value="P:actin filament bundle assembly"/>
    <property type="evidence" value="ECO:0007669"/>
    <property type="project" value="TreeGrafter"/>
</dbReference>
<name>A0A7S4AK28_9STRA</name>
<sequence length="393" mass="45151">MSESQDVLEVSYQESVTKLFFAIEEMEFRDAFDIIESDPKQVRTWVRSSGKEHTTFDWSFWRRLPIHEACMRRAPAWLVSELLTTFPESASMTTNLGEYALHLAVDKACAPEVVNLIIVANWKAIIAQDQAGRTPLDIIDQTELLELESNRIIFESLKRCHQTYMEIQKAAHDEKSALVRKQKATADMVSKEHQEELKREHGIQAKLEEDIEELKMQIKDRDGLIKAKDRQLHKHVLAKKKWIETIGELEAAKADQYQELENNKTQFKDLFLEIDRKEEEIQRKNKKIDVLSKDLWTIALSNESDVFDSLIATEQSMRTMVSNQIALQKLLNSKSEGLKTILKQRGITIPDVDIQNAPETHDENVILDDDDIHEEAATNAMMAAAIAALQPKE</sequence>
<dbReference type="Gene3D" id="1.25.40.20">
    <property type="entry name" value="Ankyrin repeat-containing domain"/>
    <property type="match status" value="1"/>
</dbReference>
<evidence type="ECO:0000256" key="3">
    <source>
        <dbReference type="SAM" id="Coils"/>
    </source>
</evidence>
<keyword evidence="2" id="KW-0040">ANK repeat</keyword>
<evidence type="ECO:0000256" key="2">
    <source>
        <dbReference type="ARBA" id="ARBA00023043"/>
    </source>
</evidence>
<dbReference type="GO" id="GO:0051015">
    <property type="term" value="F:actin filament binding"/>
    <property type="evidence" value="ECO:0007669"/>
    <property type="project" value="TreeGrafter"/>
</dbReference>
<protein>
    <submittedName>
        <fullName evidence="4">Uncharacterized protein</fullName>
    </submittedName>
</protein>
<evidence type="ECO:0000256" key="1">
    <source>
        <dbReference type="ARBA" id="ARBA00022737"/>
    </source>
</evidence>
<dbReference type="AlphaFoldDB" id="A0A7S4AK28"/>
<dbReference type="EMBL" id="HBIX01015236">
    <property type="protein sequence ID" value="CAE0718345.1"/>
    <property type="molecule type" value="Transcribed_RNA"/>
</dbReference>
<dbReference type="PANTHER" id="PTHR24153">
    <property type="entry name" value="ESPIN"/>
    <property type="match status" value="1"/>
</dbReference>
<proteinExistence type="predicted"/>
<dbReference type="GO" id="GO:0005737">
    <property type="term" value="C:cytoplasm"/>
    <property type="evidence" value="ECO:0007669"/>
    <property type="project" value="TreeGrafter"/>
</dbReference>
<organism evidence="4">
    <name type="scientific">Pseudo-nitzschia australis</name>
    <dbReference type="NCBI Taxonomy" id="44445"/>
    <lineage>
        <taxon>Eukaryota</taxon>
        <taxon>Sar</taxon>
        <taxon>Stramenopiles</taxon>
        <taxon>Ochrophyta</taxon>
        <taxon>Bacillariophyta</taxon>
        <taxon>Bacillariophyceae</taxon>
        <taxon>Bacillariophycidae</taxon>
        <taxon>Bacillariales</taxon>
        <taxon>Bacillariaceae</taxon>
        <taxon>Pseudo-nitzschia</taxon>
    </lineage>
</organism>
<dbReference type="InterPro" id="IPR052420">
    <property type="entry name" value="Espin/Espin-like"/>
</dbReference>
<reference evidence="4" key="1">
    <citation type="submission" date="2021-01" db="EMBL/GenBank/DDBJ databases">
        <authorList>
            <person name="Corre E."/>
            <person name="Pelletier E."/>
            <person name="Niang G."/>
            <person name="Scheremetjew M."/>
            <person name="Finn R."/>
            <person name="Kale V."/>
            <person name="Holt S."/>
            <person name="Cochrane G."/>
            <person name="Meng A."/>
            <person name="Brown T."/>
            <person name="Cohen L."/>
        </authorList>
    </citation>
    <scope>NUCLEOTIDE SEQUENCE</scope>
    <source>
        <strain evidence="4">10249 10 AB</strain>
    </source>
</reference>
<keyword evidence="1" id="KW-0677">Repeat</keyword>
<dbReference type="InterPro" id="IPR036770">
    <property type="entry name" value="Ankyrin_rpt-contain_sf"/>
</dbReference>
<evidence type="ECO:0000313" key="4">
    <source>
        <dbReference type="EMBL" id="CAE0718345.1"/>
    </source>
</evidence>
<dbReference type="PANTHER" id="PTHR24153:SF8">
    <property type="entry name" value="FORKED, ISOFORM F"/>
    <property type="match status" value="1"/>
</dbReference>